<evidence type="ECO:0000256" key="6">
    <source>
        <dbReference type="SAM" id="Phobius"/>
    </source>
</evidence>
<comment type="caution">
    <text evidence="7">The sequence shown here is derived from an EMBL/GenBank/DDBJ whole genome shotgun (WGS) entry which is preliminary data.</text>
</comment>
<sequence length="335" mass="34137">MTNQTTRALSGSGTADAADSGQWLRAFFRRPLGRALAGLAALLLIGALLEPRSVAPAVLLTMLPFAAVLCVASVGQHLVIQQRGFDLSVAGIMSASAVLVTQLAAGGGSGRLGLAVLATLAFGTLAGLVNGLLIRALRITPLVTTIGMNAVMLGLAYGLSNGVPVSAHPVLVGLMNGRLLGVPQIALLALVMLAVAVFVLARTRMGRQFIAVGVNPATARALAFPVARYQVMTYALAGFGFASAAILLSGFLTTPTLLCGVPYMLTTVAAVVVGGNPLNGDKGSLPATLIGALFLTYLNQLVISLGFAQSIQNITQAAIILLGVALPAAFRGTTR</sequence>
<keyword evidence="5 6" id="KW-0472">Membrane</keyword>
<evidence type="ECO:0000256" key="2">
    <source>
        <dbReference type="ARBA" id="ARBA00022475"/>
    </source>
</evidence>
<dbReference type="CDD" id="cd06579">
    <property type="entry name" value="TM_PBP1_transp_AraH_like"/>
    <property type="match status" value="1"/>
</dbReference>
<dbReference type="AlphaFoldDB" id="A0A6L7GAY6"/>
<dbReference type="EMBL" id="WUMU01000022">
    <property type="protein sequence ID" value="MXN19943.1"/>
    <property type="molecule type" value="Genomic_DNA"/>
</dbReference>
<protein>
    <submittedName>
        <fullName evidence="7">ABC transporter permease</fullName>
    </submittedName>
</protein>
<dbReference type="GO" id="GO:0005886">
    <property type="term" value="C:plasma membrane"/>
    <property type="evidence" value="ECO:0007669"/>
    <property type="project" value="UniProtKB-SubCell"/>
</dbReference>
<dbReference type="PANTHER" id="PTHR32196">
    <property type="entry name" value="ABC TRANSPORTER PERMEASE PROTEIN YPHD-RELATED-RELATED"/>
    <property type="match status" value="1"/>
</dbReference>
<evidence type="ECO:0000256" key="3">
    <source>
        <dbReference type="ARBA" id="ARBA00022692"/>
    </source>
</evidence>
<keyword evidence="2" id="KW-1003">Cell membrane</keyword>
<evidence type="ECO:0000313" key="8">
    <source>
        <dbReference type="Proteomes" id="UP000477911"/>
    </source>
</evidence>
<gene>
    <name evidence="7" type="ORF">GR170_19080</name>
</gene>
<accession>A0A6L7GAY6</accession>
<evidence type="ECO:0000256" key="1">
    <source>
        <dbReference type="ARBA" id="ARBA00004651"/>
    </source>
</evidence>
<proteinExistence type="predicted"/>
<keyword evidence="3 6" id="KW-0812">Transmembrane</keyword>
<feature type="transmembrane region" description="Helical" evidence="6">
    <location>
        <begin position="112"/>
        <end position="134"/>
    </location>
</feature>
<dbReference type="InterPro" id="IPR001851">
    <property type="entry name" value="ABC_transp_permease"/>
</dbReference>
<dbReference type="RefSeq" id="WP_160896062.1">
    <property type="nucleotide sequence ID" value="NZ_WUMU01000022.1"/>
</dbReference>
<name>A0A6L7GAY6_9RHOB</name>
<keyword evidence="8" id="KW-1185">Reference proteome</keyword>
<dbReference type="Proteomes" id="UP000477911">
    <property type="component" value="Unassembled WGS sequence"/>
</dbReference>
<organism evidence="7 8">
    <name type="scientific">Pseudooceanicola albus</name>
    <dbReference type="NCBI Taxonomy" id="2692189"/>
    <lineage>
        <taxon>Bacteria</taxon>
        <taxon>Pseudomonadati</taxon>
        <taxon>Pseudomonadota</taxon>
        <taxon>Alphaproteobacteria</taxon>
        <taxon>Rhodobacterales</taxon>
        <taxon>Paracoccaceae</taxon>
        <taxon>Pseudooceanicola</taxon>
    </lineage>
</organism>
<reference evidence="7 8" key="1">
    <citation type="submission" date="2019-12" db="EMBL/GenBank/DDBJ databases">
        <authorList>
            <person name="Li M."/>
        </authorList>
    </citation>
    <scope>NUCLEOTIDE SEQUENCE [LARGE SCALE GENOMIC DNA]</scope>
    <source>
        <strain evidence="7 8">GBMRC 2024</strain>
    </source>
</reference>
<evidence type="ECO:0000313" key="7">
    <source>
        <dbReference type="EMBL" id="MXN19943.1"/>
    </source>
</evidence>
<feature type="transmembrane region" description="Helical" evidence="6">
    <location>
        <begin position="234"/>
        <end position="254"/>
    </location>
</feature>
<dbReference type="PANTHER" id="PTHR32196:SF63">
    <property type="entry name" value="INNER MEMBRANE ABC TRANSPORTER PERMEASE PROTEIN YJFF"/>
    <property type="match status" value="1"/>
</dbReference>
<feature type="transmembrane region" description="Helical" evidence="6">
    <location>
        <begin position="87"/>
        <end position="106"/>
    </location>
</feature>
<comment type="subcellular location">
    <subcellularLocation>
        <location evidence="1">Cell membrane</location>
        <topology evidence="1">Multi-pass membrane protein</topology>
    </subcellularLocation>
</comment>
<feature type="transmembrane region" description="Helical" evidence="6">
    <location>
        <begin position="285"/>
        <end position="308"/>
    </location>
</feature>
<feature type="transmembrane region" description="Helical" evidence="6">
    <location>
        <begin position="32"/>
        <end position="49"/>
    </location>
</feature>
<dbReference type="Pfam" id="PF02653">
    <property type="entry name" value="BPD_transp_2"/>
    <property type="match status" value="1"/>
</dbReference>
<dbReference type="GO" id="GO:0022857">
    <property type="term" value="F:transmembrane transporter activity"/>
    <property type="evidence" value="ECO:0007669"/>
    <property type="project" value="InterPro"/>
</dbReference>
<evidence type="ECO:0000256" key="5">
    <source>
        <dbReference type="ARBA" id="ARBA00023136"/>
    </source>
</evidence>
<feature type="transmembrane region" description="Helical" evidence="6">
    <location>
        <begin position="55"/>
        <end position="75"/>
    </location>
</feature>
<keyword evidence="4 6" id="KW-1133">Transmembrane helix</keyword>
<feature type="transmembrane region" description="Helical" evidence="6">
    <location>
        <begin position="141"/>
        <end position="159"/>
    </location>
</feature>
<evidence type="ECO:0000256" key="4">
    <source>
        <dbReference type="ARBA" id="ARBA00022989"/>
    </source>
</evidence>
<feature type="transmembrane region" description="Helical" evidence="6">
    <location>
        <begin position="179"/>
        <end position="201"/>
    </location>
</feature>